<keyword evidence="3" id="KW-0560">Oxidoreductase</keyword>
<name>A0A5C4QN85_9ACTN</name>
<dbReference type="EMBL" id="VDFY01000155">
    <property type="protein sequence ID" value="TNH28505.1"/>
    <property type="molecule type" value="Genomic_DNA"/>
</dbReference>
<dbReference type="RefSeq" id="WP_139584994.1">
    <property type="nucleotide sequence ID" value="NZ_VDFY01000155.1"/>
</dbReference>
<reference evidence="8 9" key="1">
    <citation type="submission" date="2019-06" db="EMBL/GenBank/DDBJ databases">
        <title>Micromonospora ordensis sp. nov., isolated from deep marine sediment.</title>
        <authorList>
            <person name="Veyisoglu A."/>
            <person name="Carro L."/>
            <person name="Klenk H.-P."/>
            <person name="Sahin N."/>
        </authorList>
    </citation>
    <scope>NUCLEOTIDE SEQUENCE [LARGE SCALE GENOMIC DNA]</scope>
    <source>
        <strain evidence="8 9">S2509</strain>
    </source>
</reference>
<keyword evidence="4" id="KW-1015">Disulfide bond</keyword>
<feature type="transmembrane region" description="Helical" evidence="6">
    <location>
        <begin position="26"/>
        <end position="47"/>
    </location>
</feature>
<evidence type="ECO:0000256" key="2">
    <source>
        <dbReference type="ARBA" id="ARBA00022729"/>
    </source>
</evidence>
<accession>A0A5C4QN85</accession>
<dbReference type="Pfam" id="PF13462">
    <property type="entry name" value="Thioredoxin_4"/>
    <property type="match status" value="1"/>
</dbReference>
<dbReference type="InterPro" id="IPR036249">
    <property type="entry name" value="Thioredoxin-like_sf"/>
</dbReference>
<dbReference type="GO" id="GO:0016491">
    <property type="term" value="F:oxidoreductase activity"/>
    <property type="evidence" value="ECO:0007669"/>
    <property type="project" value="UniProtKB-KW"/>
</dbReference>
<evidence type="ECO:0000313" key="8">
    <source>
        <dbReference type="EMBL" id="TNH28505.1"/>
    </source>
</evidence>
<dbReference type="OrthoDB" id="117402at2"/>
<keyword evidence="2" id="KW-0732">Signal</keyword>
<keyword evidence="9" id="KW-1185">Reference proteome</keyword>
<evidence type="ECO:0000313" key="9">
    <source>
        <dbReference type="Proteomes" id="UP000306145"/>
    </source>
</evidence>
<dbReference type="Gene3D" id="3.40.30.10">
    <property type="entry name" value="Glutaredoxin"/>
    <property type="match status" value="1"/>
</dbReference>
<keyword evidence="6" id="KW-0812">Transmembrane</keyword>
<feature type="domain" description="Thioredoxin-like fold" evidence="7">
    <location>
        <begin position="73"/>
        <end position="232"/>
    </location>
</feature>
<dbReference type="Proteomes" id="UP000306145">
    <property type="component" value="Unassembled WGS sequence"/>
</dbReference>
<evidence type="ECO:0000256" key="4">
    <source>
        <dbReference type="ARBA" id="ARBA00023157"/>
    </source>
</evidence>
<keyword evidence="6" id="KW-1133">Transmembrane helix</keyword>
<sequence length="251" mass="26242">MGKQQRATSRKAQAAIVAQRGRQINWVLTVGGLIIVGLVAAIGIVAFNATNNDEPTAGSGKLVTPANLTSTGAIPVGKPAAPVTVEIVLDYMCPACGKFEQANGGELDRLIQAGTTKVELRPISFLDRTSQGTRYSTRAANAMATVADRAPDKVWAFNNALYDSQPQEGTRGLSNQQIADLAIQAGVGQAVVDAFDERIFEPWVANVTEAAFASGVQGTPTVKINGTVFEGDVYRPGPLTQAIEAAAKSGT</sequence>
<evidence type="ECO:0000256" key="1">
    <source>
        <dbReference type="ARBA" id="ARBA00005791"/>
    </source>
</evidence>
<dbReference type="PANTHER" id="PTHR13887:SF14">
    <property type="entry name" value="DISULFIDE BOND FORMATION PROTEIN D"/>
    <property type="match status" value="1"/>
</dbReference>
<organism evidence="8 9">
    <name type="scientific">Micromonospora orduensis</name>
    <dbReference type="NCBI Taxonomy" id="1420891"/>
    <lineage>
        <taxon>Bacteria</taxon>
        <taxon>Bacillati</taxon>
        <taxon>Actinomycetota</taxon>
        <taxon>Actinomycetes</taxon>
        <taxon>Micromonosporales</taxon>
        <taxon>Micromonosporaceae</taxon>
        <taxon>Micromonospora</taxon>
    </lineage>
</organism>
<evidence type="ECO:0000259" key="7">
    <source>
        <dbReference type="Pfam" id="PF13462"/>
    </source>
</evidence>
<protein>
    <submittedName>
        <fullName evidence="8">Disulfide bond formation protein DsbA</fullName>
    </submittedName>
</protein>
<gene>
    <name evidence="8" type="ORF">FHG89_14970</name>
</gene>
<dbReference type="AlphaFoldDB" id="A0A5C4QN85"/>
<evidence type="ECO:0000256" key="6">
    <source>
        <dbReference type="SAM" id="Phobius"/>
    </source>
</evidence>
<dbReference type="PANTHER" id="PTHR13887">
    <property type="entry name" value="GLUTATHIONE S-TRANSFERASE KAPPA"/>
    <property type="match status" value="1"/>
</dbReference>
<keyword evidence="5" id="KW-0676">Redox-active center</keyword>
<comment type="caution">
    <text evidence="8">The sequence shown here is derived from an EMBL/GenBank/DDBJ whole genome shotgun (WGS) entry which is preliminary data.</text>
</comment>
<keyword evidence="6" id="KW-0472">Membrane</keyword>
<dbReference type="InterPro" id="IPR012336">
    <property type="entry name" value="Thioredoxin-like_fold"/>
</dbReference>
<evidence type="ECO:0000256" key="5">
    <source>
        <dbReference type="ARBA" id="ARBA00023284"/>
    </source>
</evidence>
<proteinExistence type="inferred from homology"/>
<dbReference type="SUPFAM" id="SSF52833">
    <property type="entry name" value="Thioredoxin-like"/>
    <property type="match status" value="1"/>
</dbReference>
<evidence type="ECO:0000256" key="3">
    <source>
        <dbReference type="ARBA" id="ARBA00023002"/>
    </source>
</evidence>
<comment type="similarity">
    <text evidence="1">Belongs to the thioredoxin family. DsbA subfamily.</text>
</comment>